<protein>
    <recommendedName>
        <fullName evidence="4">Stage II sporulation protein M</fullName>
    </recommendedName>
</protein>
<keyword evidence="1" id="KW-0812">Transmembrane</keyword>
<organism evidence="2 3">
    <name type="scientific">Thioflexithrix psekupsensis</name>
    <dbReference type="NCBI Taxonomy" id="1570016"/>
    <lineage>
        <taxon>Bacteria</taxon>
        <taxon>Pseudomonadati</taxon>
        <taxon>Pseudomonadota</taxon>
        <taxon>Gammaproteobacteria</taxon>
        <taxon>Thiotrichales</taxon>
        <taxon>Thioflexithrix</taxon>
    </lineage>
</organism>
<gene>
    <name evidence="2" type="ORF">TPSD3_09225</name>
</gene>
<evidence type="ECO:0000256" key="1">
    <source>
        <dbReference type="SAM" id="Phobius"/>
    </source>
</evidence>
<dbReference type="Proteomes" id="UP000194798">
    <property type="component" value="Unassembled WGS sequence"/>
</dbReference>
<dbReference type="RefSeq" id="WP_086488253.1">
    <property type="nucleotide sequence ID" value="NZ_MSLT01000012.1"/>
</dbReference>
<dbReference type="PANTHER" id="PTHR35337">
    <property type="entry name" value="SLR1478 PROTEIN"/>
    <property type="match status" value="1"/>
</dbReference>
<comment type="caution">
    <text evidence="2">The sequence shown here is derived from an EMBL/GenBank/DDBJ whole genome shotgun (WGS) entry which is preliminary data.</text>
</comment>
<name>A0A251XAC5_9GAMM</name>
<dbReference type="InterPro" id="IPR002798">
    <property type="entry name" value="SpoIIM-like"/>
</dbReference>
<evidence type="ECO:0000313" key="2">
    <source>
        <dbReference type="EMBL" id="OUD14472.1"/>
    </source>
</evidence>
<proteinExistence type="predicted"/>
<feature type="transmembrane region" description="Helical" evidence="1">
    <location>
        <begin position="215"/>
        <end position="234"/>
    </location>
</feature>
<reference evidence="2 3" key="1">
    <citation type="submission" date="2016-12" db="EMBL/GenBank/DDBJ databases">
        <title>Thioflexothrix psekupsii D3 genome sequencing and assembly.</title>
        <authorList>
            <person name="Fomenkov A."/>
            <person name="Vincze T."/>
            <person name="Grabovich M."/>
            <person name="Anton B.P."/>
            <person name="Dubinina G."/>
            <person name="Orlova M."/>
            <person name="Belousova E."/>
            <person name="Roberts R.J."/>
        </authorList>
    </citation>
    <scope>NUCLEOTIDE SEQUENCE [LARGE SCALE GENOMIC DNA]</scope>
    <source>
        <strain evidence="2">D3</strain>
    </source>
</reference>
<keyword evidence="1" id="KW-1133">Transmembrane helix</keyword>
<feature type="transmembrane region" description="Helical" evidence="1">
    <location>
        <begin position="20"/>
        <end position="42"/>
    </location>
</feature>
<dbReference type="AlphaFoldDB" id="A0A251XAC5"/>
<feature type="transmembrane region" description="Helical" evidence="1">
    <location>
        <begin position="104"/>
        <end position="129"/>
    </location>
</feature>
<evidence type="ECO:0008006" key="4">
    <source>
        <dbReference type="Google" id="ProtNLM"/>
    </source>
</evidence>
<dbReference type="PANTHER" id="PTHR35337:SF1">
    <property type="entry name" value="SLR1478 PROTEIN"/>
    <property type="match status" value="1"/>
</dbReference>
<feature type="transmembrane region" description="Helical" evidence="1">
    <location>
        <begin position="149"/>
        <end position="167"/>
    </location>
</feature>
<keyword evidence="3" id="KW-1185">Reference proteome</keyword>
<accession>A0A251XAC5</accession>
<keyword evidence="1" id="KW-0472">Membrane</keyword>
<evidence type="ECO:0000313" key="3">
    <source>
        <dbReference type="Proteomes" id="UP000194798"/>
    </source>
</evidence>
<dbReference type="EMBL" id="MSLT01000012">
    <property type="protein sequence ID" value="OUD14472.1"/>
    <property type="molecule type" value="Genomic_DNA"/>
</dbReference>
<dbReference type="Pfam" id="PF01944">
    <property type="entry name" value="SpoIIM"/>
    <property type="match status" value="1"/>
</dbReference>
<sequence>MLYQAGHFLIETFPQSIREHWRLIALSACLFFGSFFIMFVSVKLNPALIYSLMDYEQVAEFEMMYHPTNERIGEKRDADSNFMMFGYYIYNNISIGFRTYSSGLLFGLGTLFFILFNGIFIGTVAGYLSQLGYGTIFFSFVSGHSGPELIAIVIAGAAGLKLGQSLIAPKRYSRLQALQQAARDSLPLVYGVIVLLLVAAFIEAFWSSMMNIAPIIKYIVGLSLWLLLLLYFILGGRHRGA</sequence>
<feature type="transmembrane region" description="Helical" evidence="1">
    <location>
        <begin position="188"/>
        <end position="209"/>
    </location>
</feature>